<feature type="chain" id="PRO_5022954877" evidence="3">
    <location>
        <begin position="23"/>
        <end position="439"/>
    </location>
</feature>
<comment type="similarity">
    <text evidence="2">Belongs to the bacterial solute-binding protein 1 family.</text>
</comment>
<dbReference type="Pfam" id="PF13416">
    <property type="entry name" value="SBP_bac_8"/>
    <property type="match status" value="1"/>
</dbReference>
<dbReference type="EMBL" id="CP042913">
    <property type="protein sequence ID" value="QEG35301.1"/>
    <property type="molecule type" value="Genomic_DNA"/>
</dbReference>
<dbReference type="InterPro" id="IPR006059">
    <property type="entry name" value="SBP"/>
</dbReference>
<dbReference type="Gene3D" id="3.40.190.10">
    <property type="entry name" value="Periplasmic binding protein-like II"/>
    <property type="match status" value="1"/>
</dbReference>
<dbReference type="PANTHER" id="PTHR43649:SF12">
    <property type="entry name" value="DIACETYLCHITOBIOSE BINDING PROTEIN DASA"/>
    <property type="match status" value="1"/>
</dbReference>
<protein>
    <submittedName>
        <fullName evidence="4">Bacterial extracellular solute-binding protein</fullName>
    </submittedName>
</protein>
<dbReference type="PANTHER" id="PTHR43649">
    <property type="entry name" value="ARABINOSE-BINDING PROTEIN-RELATED"/>
    <property type="match status" value="1"/>
</dbReference>
<keyword evidence="3" id="KW-0732">Signal</keyword>
<evidence type="ECO:0000313" key="5">
    <source>
        <dbReference type="Proteomes" id="UP000323917"/>
    </source>
</evidence>
<sequence length="439" mass="48060" precursor="true">MISRFVLTFAIIATGALSVADATEPAEIVFWHFWGGRDRPIVERIVAGFNESQDRYRVRAIAMPGSNLDLKFFLSVAGGDPPDLLNHDDPVVGDWAYRGVLTPLDELAASNEIKRLKTWLFPAARELGTAQGQLYALCNGLDIRALYCNQTLLAEHGIRLPETIEDLDQIAETIAPASGSVGRHQMGYLPDPRRLWAWGVVFGGRFVDSTGSITADDPKIVAALTWMAGFSERYGPSEVAAFRSGEQALTGAAFPLLANRRYAVVMDGQWRLRDLSEAAAAAKQNGEKADEIAVVPLPPPSGGVANAGWVNGNFFVVPQSARQKQGAWEFMKYWTGFSGNVDAAAKACADAGWIPPSQEIVEQAPYQRALEEQPLLREFVVLAASANERPVPSLPVSSFYYQEVVNAAQQVMYRGADPHTELKEATGRVQRRLQEVLDE</sequence>
<dbReference type="KEGG" id="bgok:Pr1d_25970"/>
<evidence type="ECO:0000256" key="1">
    <source>
        <dbReference type="ARBA" id="ARBA00004418"/>
    </source>
</evidence>
<name>A0A5B9QMF1_9BACT</name>
<proteinExistence type="inferred from homology"/>
<gene>
    <name evidence="4" type="ORF">Pr1d_25970</name>
</gene>
<evidence type="ECO:0000256" key="2">
    <source>
        <dbReference type="ARBA" id="ARBA00008520"/>
    </source>
</evidence>
<dbReference type="SUPFAM" id="SSF53850">
    <property type="entry name" value="Periplasmic binding protein-like II"/>
    <property type="match status" value="1"/>
</dbReference>
<reference evidence="4 5" key="1">
    <citation type="submission" date="2019-08" db="EMBL/GenBank/DDBJ databases">
        <title>Deep-cultivation of Planctomycetes and their phenomic and genomic characterization uncovers novel biology.</title>
        <authorList>
            <person name="Wiegand S."/>
            <person name="Jogler M."/>
            <person name="Boedeker C."/>
            <person name="Pinto D."/>
            <person name="Vollmers J."/>
            <person name="Rivas-Marin E."/>
            <person name="Kohn T."/>
            <person name="Peeters S.H."/>
            <person name="Heuer A."/>
            <person name="Rast P."/>
            <person name="Oberbeckmann S."/>
            <person name="Bunk B."/>
            <person name="Jeske O."/>
            <person name="Meyerdierks A."/>
            <person name="Storesund J.E."/>
            <person name="Kallscheuer N."/>
            <person name="Luecker S."/>
            <person name="Lage O.M."/>
            <person name="Pohl T."/>
            <person name="Merkel B.J."/>
            <person name="Hornburger P."/>
            <person name="Mueller R.-W."/>
            <person name="Bruemmer F."/>
            <person name="Labrenz M."/>
            <person name="Spormann A.M."/>
            <person name="Op den Camp H."/>
            <person name="Overmann J."/>
            <person name="Amann R."/>
            <person name="Jetten M.S.M."/>
            <person name="Mascher T."/>
            <person name="Medema M.H."/>
            <person name="Devos D.P."/>
            <person name="Kaster A.-K."/>
            <person name="Ovreas L."/>
            <person name="Rohde M."/>
            <person name="Galperin M.Y."/>
            <person name="Jogler C."/>
        </authorList>
    </citation>
    <scope>NUCLEOTIDE SEQUENCE [LARGE SCALE GENOMIC DNA]</scope>
    <source>
        <strain evidence="4 5">Pr1d</strain>
    </source>
</reference>
<dbReference type="OrthoDB" id="9769685at2"/>
<evidence type="ECO:0000256" key="3">
    <source>
        <dbReference type="SAM" id="SignalP"/>
    </source>
</evidence>
<dbReference type="AlphaFoldDB" id="A0A5B9QMF1"/>
<dbReference type="GO" id="GO:0042597">
    <property type="term" value="C:periplasmic space"/>
    <property type="evidence" value="ECO:0007669"/>
    <property type="project" value="UniProtKB-SubCell"/>
</dbReference>
<comment type="subcellular location">
    <subcellularLocation>
        <location evidence="1">Periplasm</location>
    </subcellularLocation>
</comment>
<organism evidence="4 5">
    <name type="scientific">Bythopirellula goksoeyrii</name>
    <dbReference type="NCBI Taxonomy" id="1400387"/>
    <lineage>
        <taxon>Bacteria</taxon>
        <taxon>Pseudomonadati</taxon>
        <taxon>Planctomycetota</taxon>
        <taxon>Planctomycetia</taxon>
        <taxon>Pirellulales</taxon>
        <taxon>Lacipirellulaceae</taxon>
        <taxon>Bythopirellula</taxon>
    </lineage>
</organism>
<dbReference type="InterPro" id="IPR050490">
    <property type="entry name" value="Bact_solute-bd_prot1"/>
</dbReference>
<dbReference type="Proteomes" id="UP000323917">
    <property type="component" value="Chromosome"/>
</dbReference>
<accession>A0A5B9QMF1</accession>
<keyword evidence="5" id="KW-1185">Reference proteome</keyword>
<feature type="signal peptide" evidence="3">
    <location>
        <begin position="1"/>
        <end position="22"/>
    </location>
</feature>
<evidence type="ECO:0000313" key="4">
    <source>
        <dbReference type="EMBL" id="QEG35301.1"/>
    </source>
</evidence>
<dbReference type="RefSeq" id="WP_148073829.1">
    <property type="nucleotide sequence ID" value="NZ_CP042913.1"/>
</dbReference>